<protein>
    <recommendedName>
        <fullName evidence="8">C3H1-type domain-containing protein</fullName>
    </recommendedName>
</protein>
<feature type="zinc finger region" description="C3H1-type" evidence="6">
    <location>
        <begin position="69"/>
        <end position="95"/>
    </location>
</feature>
<feature type="domain" description="C3H1-type" evidence="8">
    <location>
        <begin position="38"/>
        <end position="67"/>
    </location>
</feature>
<sequence>MVAATPQQQQQQQKQAAVATTTVTVAGATKPSAEEEALKRNTDCVYFLASPLTCKKGSECEYRHSEYARVNPRDCYYWLNGNCLNPKCGFRHPGVLLHLWFSEVKFEKLPPLDGLLGTQATTPTGSSKPSSHTAATTAPASYMPYNQGASYSSSKQAVPCIFFLKGLCIKGDRCAFLHGPTTSNKATQPAATTTASEPHSLKKTFGAVEASQSQKFPPTNVSNTVGLAPESKPSAKVKAAFTRSGTGTEKSVPSPVGLDLELPRHKATKTTSVVNGGSMGHSGWLHQPHASDEQTFHGSKDTEEFLRESSPGFDVLVDDELRDSDFYHGEDQYGGTRGHEGRNVNEYDIGRPANYDAMVDVDQEMFHDARGYDSFDNVQGNYDWDQQRASSERIPLGSSTLERRGYSRVDSPDHVEESDLRHRLSKRRRVNGLKSVVSHDNALENYEGERNYRAGSHRDSHRLPPNERSLGNRLQGRIKLPGRSVNGSDLHSEREIERGRNWGRHSPGKPQTSSQGRLRDRIKGKVEGDFNNNEGRNFGGPRIRREITDERNADFAGPKSLAELKVGKNSDNKQHQSLGKRRSVGDHQQIEGDLSFKGPMPLSEILKRKRQSEGATSGDGIASVNKEDADQKQSKGSLISGSNNKEVSVTVKEANKDEESKVAATDIGITEATHGESSQPLNMSEHEADTDAEDGIIGDERIEDHEVEADDQRDGEYYYEQVDEGEYNYEEDENVDPEEEEDGDDFAKKLGVMFS</sequence>
<feature type="compositionally biased region" description="Polar residues" evidence="7">
    <location>
        <begin position="180"/>
        <end position="197"/>
    </location>
</feature>
<evidence type="ECO:0000256" key="7">
    <source>
        <dbReference type="SAM" id="MobiDB-lite"/>
    </source>
</evidence>
<dbReference type="PANTHER" id="PTHR15725:SF14">
    <property type="entry name" value="ZINC FINGER CCCH DOMAIN-CONTAINING PROTEIN 11A"/>
    <property type="match status" value="1"/>
</dbReference>
<feature type="domain" description="C3H1-type" evidence="8">
    <location>
        <begin position="154"/>
        <end position="181"/>
    </location>
</feature>
<evidence type="ECO:0000256" key="4">
    <source>
        <dbReference type="ARBA" id="ARBA00022833"/>
    </source>
</evidence>
<dbReference type="InterPro" id="IPR000571">
    <property type="entry name" value="Znf_CCCH"/>
</dbReference>
<feature type="compositionally biased region" description="Basic and acidic residues" evidence="7">
    <location>
        <begin position="565"/>
        <end position="574"/>
    </location>
</feature>
<feature type="zinc finger region" description="C3H1-type" evidence="6">
    <location>
        <begin position="154"/>
        <end position="181"/>
    </location>
</feature>
<dbReference type="SMART" id="SM00356">
    <property type="entry name" value="ZnF_C3H1"/>
    <property type="match status" value="3"/>
</dbReference>
<feature type="region of interest" description="Disordered" evidence="7">
    <location>
        <begin position="207"/>
        <end position="258"/>
    </location>
</feature>
<keyword evidence="10" id="KW-1185">Reference proteome</keyword>
<evidence type="ECO:0000256" key="2">
    <source>
        <dbReference type="ARBA" id="ARBA00022737"/>
    </source>
</evidence>
<organism evidence="9 10">
    <name type="scientific">Gossypium trilobum</name>
    <dbReference type="NCBI Taxonomy" id="34281"/>
    <lineage>
        <taxon>Eukaryota</taxon>
        <taxon>Viridiplantae</taxon>
        <taxon>Streptophyta</taxon>
        <taxon>Embryophyta</taxon>
        <taxon>Tracheophyta</taxon>
        <taxon>Spermatophyta</taxon>
        <taxon>Magnoliopsida</taxon>
        <taxon>eudicotyledons</taxon>
        <taxon>Gunneridae</taxon>
        <taxon>Pentapetalae</taxon>
        <taxon>rosids</taxon>
        <taxon>malvids</taxon>
        <taxon>Malvales</taxon>
        <taxon>Malvaceae</taxon>
        <taxon>Malvoideae</taxon>
        <taxon>Gossypium</taxon>
    </lineage>
</organism>
<keyword evidence="2" id="KW-0677">Repeat</keyword>
<dbReference type="FunFam" id="4.10.1000.10:FF:000021">
    <property type="entry name" value="Zinc finger CCCH domain-containing protein 17"/>
    <property type="match status" value="1"/>
</dbReference>
<keyword evidence="5" id="KW-0238">DNA-binding</keyword>
<dbReference type="Pfam" id="PF15663">
    <property type="entry name" value="zf-CCCH_3"/>
    <property type="match status" value="1"/>
</dbReference>
<reference evidence="9 10" key="1">
    <citation type="journal article" date="2019" name="Genome Biol. Evol.">
        <title>Insights into the evolution of the New World diploid cottons (Gossypium, subgenus Houzingenia) based on genome sequencing.</title>
        <authorList>
            <person name="Grover C.E."/>
            <person name="Arick M.A. 2nd"/>
            <person name="Thrash A."/>
            <person name="Conover J.L."/>
            <person name="Sanders W.S."/>
            <person name="Peterson D.G."/>
            <person name="Frelichowski J.E."/>
            <person name="Scheffler J.A."/>
            <person name="Scheffler B.E."/>
            <person name="Wendel J.F."/>
        </authorList>
    </citation>
    <scope>NUCLEOTIDE SEQUENCE [LARGE SCALE GENOMIC DNA]</scope>
    <source>
        <strain evidence="9">8</strain>
        <tissue evidence="9">Leaf</tissue>
    </source>
</reference>
<feature type="domain" description="C3H1-type" evidence="8">
    <location>
        <begin position="69"/>
        <end position="95"/>
    </location>
</feature>
<dbReference type="PROSITE" id="PS50103">
    <property type="entry name" value="ZF_C3H1"/>
    <property type="match status" value="3"/>
</dbReference>
<dbReference type="PANTHER" id="PTHR15725">
    <property type="entry name" value="ZN-FINGER, C-X8-C-X5-C-X3-H TYPE-CONTAINING"/>
    <property type="match status" value="1"/>
</dbReference>
<feature type="compositionally biased region" description="Basic and acidic residues" evidence="7">
    <location>
        <begin position="447"/>
        <end position="465"/>
    </location>
</feature>
<dbReference type="GO" id="GO:0008270">
    <property type="term" value="F:zinc ion binding"/>
    <property type="evidence" value="ECO:0007669"/>
    <property type="project" value="UniProtKB-KW"/>
</dbReference>
<dbReference type="GO" id="GO:0003677">
    <property type="term" value="F:DNA binding"/>
    <property type="evidence" value="ECO:0007669"/>
    <property type="project" value="UniProtKB-KW"/>
</dbReference>
<feature type="compositionally biased region" description="Polar residues" evidence="7">
    <location>
        <begin position="210"/>
        <end position="225"/>
    </location>
</feature>
<evidence type="ECO:0000259" key="8">
    <source>
        <dbReference type="PROSITE" id="PS50103"/>
    </source>
</evidence>
<evidence type="ECO:0000313" key="9">
    <source>
        <dbReference type="EMBL" id="MBA0759932.1"/>
    </source>
</evidence>
<dbReference type="Pfam" id="PF00642">
    <property type="entry name" value="zf-CCCH"/>
    <property type="match status" value="1"/>
</dbReference>
<gene>
    <name evidence="9" type="ORF">Gotri_022742</name>
</gene>
<evidence type="ECO:0000256" key="3">
    <source>
        <dbReference type="ARBA" id="ARBA00022771"/>
    </source>
</evidence>
<dbReference type="Gene3D" id="4.10.1000.10">
    <property type="entry name" value="Zinc finger, CCCH-type"/>
    <property type="match status" value="2"/>
</dbReference>
<dbReference type="InterPro" id="IPR036855">
    <property type="entry name" value="Znf_CCCH_sf"/>
</dbReference>
<feature type="region of interest" description="Disordered" evidence="7">
    <location>
        <begin position="180"/>
        <end position="199"/>
    </location>
</feature>
<dbReference type="EMBL" id="JABEZW010000002">
    <property type="protein sequence ID" value="MBA0759932.1"/>
    <property type="molecule type" value="Genomic_DNA"/>
</dbReference>
<dbReference type="AlphaFoldDB" id="A0A7J9DGQ9"/>
<feature type="zinc finger region" description="C3H1-type" evidence="6">
    <location>
        <begin position="38"/>
        <end position="67"/>
    </location>
</feature>
<evidence type="ECO:0000313" key="10">
    <source>
        <dbReference type="Proteomes" id="UP000593568"/>
    </source>
</evidence>
<evidence type="ECO:0000256" key="5">
    <source>
        <dbReference type="ARBA" id="ARBA00023125"/>
    </source>
</evidence>
<dbReference type="SUPFAM" id="SSF90229">
    <property type="entry name" value="CCCH zinc finger"/>
    <property type="match status" value="1"/>
</dbReference>
<evidence type="ECO:0000256" key="6">
    <source>
        <dbReference type="PROSITE-ProRule" id="PRU00723"/>
    </source>
</evidence>
<accession>A0A7J9DGQ9</accession>
<keyword evidence="3 6" id="KW-0863">Zinc-finger</keyword>
<dbReference type="GO" id="GO:0003729">
    <property type="term" value="F:mRNA binding"/>
    <property type="evidence" value="ECO:0007669"/>
    <property type="project" value="TreeGrafter"/>
</dbReference>
<feature type="compositionally biased region" description="Basic and acidic residues" evidence="7">
    <location>
        <begin position="698"/>
        <end position="716"/>
    </location>
</feature>
<feature type="compositionally biased region" description="Basic and acidic residues" evidence="7">
    <location>
        <begin position="543"/>
        <end position="553"/>
    </location>
</feature>
<feature type="compositionally biased region" description="Basic and acidic residues" evidence="7">
    <location>
        <begin position="517"/>
        <end position="528"/>
    </location>
</feature>
<name>A0A7J9DGQ9_9ROSI</name>
<keyword evidence="1 6" id="KW-0479">Metal-binding</keyword>
<feature type="region of interest" description="Disordered" evidence="7">
    <location>
        <begin position="441"/>
        <end position="755"/>
    </location>
</feature>
<feature type="compositionally biased region" description="Basic and acidic residues" evidence="7">
    <location>
        <begin position="490"/>
        <end position="500"/>
    </location>
</feature>
<keyword evidence="4 6" id="KW-0862">Zinc</keyword>
<feature type="compositionally biased region" description="Polar residues" evidence="7">
    <location>
        <begin position="634"/>
        <end position="647"/>
    </location>
</feature>
<proteinExistence type="predicted"/>
<dbReference type="Proteomes" id="UP000593568">
    <property type="component" value="Unassembled WGS sequence"/>
</dbReference>
<dbReference type="InterPro" id="IPR041686">
    <property type="entry name" value="Znf-CCCH_3"/>
</dbReference>
<feature type="compositionally biased region" description="Acidic residues" evidence="7">
    <location>
        <begin position="721"/>
        <end position="744"/>
    </location>
</feature>
<comment type="caution">
    <text evidence="9">The sequence shown here is derived from an EMBL/GenBank/DDBJ whole genome shotgun (WGS) entry which is preliminary data.</text>
</comment>
<evidence type="ECO:0000256" key="1">
    <source>
        <dbReference type="ARBA" id="ARBA00022723"/>
    </source>
</evidence>